<accession>A0ABM1K7G5</accession>
<gene>
    <name evidence="2" type="primary">LOC107112959</name>
</gene>
<evidence type="ECO:0000313" key="1">
    <source>
        <dbReference type="Proteomes" id="UP000694871"/>
    </source>
</evidence>
<dbReference type="PANTHER" id="PTHR14870:SF1">
    <property type="entry name" value="TUBULIN EPSILON AND DELTA COMPLEX PROTEIN 2"/>
    <property type="match status" value="1"/>
</dbReference>
<dbReference type="Proteomes" id="UP000694871">
    <property type="component" value="Unplaced"/>
</dbReference>
<dbReference type="PANTHER" id="PTHR14870">
    <property type="entry name" value="TUBULIN EPSILON AND DELTA COMPLEX PROTEIN 2"/>
    <property type="match status" value="1"/>
</dbReference>
<sequence>MDKLNMFLAAVEPYTRFFPADPACNEVRSSPVEGPFLQQQRSCGAETLGPSPLLYYSSLKELQEVEDLRLQVAMLRQQIDMQKALEGELLPLLEPRPPRQGSGASLYRALYMLLCEGWSARRTCP</sequence>
<dbReference type="Pfam" id="PF15764">
    <property type="entry name" value="DUF4693"/>
    <property type="match status" value="1"/>
</dbReference>
<dbReference type="InterPro" id="IPR031518">
    <property type="entry name" value="DUF4693"/>
</dbReference>
<proteinExistence type="predicted"/>
<organism evidence="1 2">
    <name type="scientific">Gekko japonicus</name>
    <name type="common">Schlegel's Japanese gecko</name>
    <dbReference type="NCBI Taxonomy" id="146911"/>
    <lineage>
        <taxon>Eukaryota</taxon>
        <taxon>Metazoa</taxon>
        <taxon>Chordata</taxon>
        <taxon>Craniata</taxon>
        <taxon>Vertebrata</taxon>
        <taxon>Euteleostomi</taxon>
        <taxon>Lepidosauria</taxon>
        <taxon>Squamata</taxon>
        <taxon>Bifurcata</taxon>
        <taxon>Gekkota</taxon>
        <taxon>Gekkonidae</taxon>
        <taxon>Gekkoninae</taxon>
        <taxon>Gekko</taxon>
    </lineage>
</organism>
<keyword evidence="1" id="KW-1185">Reference proteome</keyword>
<dbReference type="RefSeq" id="XP_015269652.1">
    <property type="nucleotide sequence ID" value="XM_015414166.1"/>
</dbReference>
<reference evidence="2" key="1">
    <citation type="submission" date="2025-08" db="UniProtKB">
        <authorList>
            <consortium name="RefSeq"/>
        </authorList>
    </citation>
    <scope>IDENTIFICATION</scope>
</reference>
<evidence type="ECO:0000313" key="2">
    <source>
        <dbReference type="RefSeq" id="XP_015269652.1"/>
    </source>
</evidence>
<name>A0ABM1K7G5_GEKJA</name>
<feature type="non-terminal residue" evidence="2">
    <location>
        <position position="125"/>
    </location>
</feature>
<dbReference type="GeneID" id="107112959"/>
<protein>
    <submittedName>
        <fullName evidence="2">Uncharacterized protein C16orf59 homolog</fullName>
    </submittedName>
</protein>